<dbReference type="EMBL" id="CP030058">
    <property type="protein sequence ID" value="QOZ64259.1"/>
    <property type="molecule type" value="Genomic_DNA"/>
</dbReference>
<keyword evidence="4" id="KW-0997">Cell inner membrane</keyword>
<dbReference type="Proteomes" id="UP000625079">
    <property type="component" value="Unassembled WGS sequence"/>
</dbReference>
<evidence type="ECO:0000256" key="7">
    <source>
        <dbReference type="ARBA" id="ARBA00023136"/>
    </source>
</evidence>
<organism evidence="10 13">
    <name type="scientific">Bradyrhizobium guangdongense</name>
    <dbReference type="NCBI Taxonomy" id="1325090"/>
    <lineage>
        <taxon>Bacteria</taxon>
        <taxon>Pseudomonadati</taxon>
        <taxon>Pseudomonadota</taxon>
        <taxon>Alphaproteobacteria</taxon>
        <taxon>Hyphomicrobiales</taxon>
        <taxon>Nitrobacteraceae</taxon>
        <taxon>Bradyrhizobium</taxon>
    </lineage>
</organism>
<dbReference type="Proteomes" id="UP000593880">
    <property type="component" value="Plasmid unnamed"/>
</dbReference>
<evidence type="ECO:0000256" key="4">
    <source>
        <dbReference type="ARBA" id="ARBA00022519"/>
    </source>
</evidence>
<dbReference type="GO" id="GO:0005886">
    <property type="term" value="C:plasma membrane"/>
    <property type="evidence" value="ECO:0007669"/>
    <property type="project" value="UniProtKB-SubCell"/>
</dbReference>
<comment type="subcellular location">
    <subcellularLocation>
        <location evidence="1">Cell inner membrane</location>
        <topology evidence="1">Multi-pass membrane protein</topology>
    </subcellularLocation>
    <subcellularLocation>
        <location evidence="8">Cell membrane</location>
        <topology evidence="8">Multi-pass membrane protein</topology>
    </subcellularLocation>
</comment>
<evidence type="ECO:0000259" key="9">
    <source>
        <dbReference type="PROSITE" id="PS50928"/>
    </source>
</evidence>
<dbReference type="Pfam" id="PF00528">
    <property type="entry name" value="BPD_transp_1"/>
    <property type="match status" value="1"/>
</dbReference>
<dbReference type="AlphaFoldDB" id="A0A410VJC1"/>
<feature type="transmembrane region" description="Helical" evidence="8">
    <location>
        <begin position="97"/>
        <end position="119"/>
    </location>
</feature>
<dbReference type="Gene3D" id="1.10.3720.10">
    <property type="entry name" value="MetI-like"/>
    <property type="match status" value="1"/>
</dbReference>
<evidence type="ECO:0000256" key="2">
    <source>
        <dbReference type="ARBA" id="ARBA00022448"/>
    </source>
</evidence>
<proteinExistence type="inferred from homology"/>
<dbReference type="EMBL" id="BMHC01000010">
    <property type="protein sequence ID" value="GGI27632.1"/>
    <property type="molecule type" value="Genomic_DNA"/>
</dbReference>
<evidence type="ECO:0000256" key="1">
    <source>
        <dbReference type="ARBA" id="ARBA00004429"/>
    </source>
</evidence>
<keyword evidence="6 8" id="KW-1133">Transmembrane helix</keyword>
<gene>
    <name evidence="10" type="ORF">GCM10010987_45370</name>
    <name evidence="11" type="ORF">XH86_36200</name>
</gene>
<geneLocation type="plasmid" evidence="11 12">
    <name>unnamed</name>
</geneLocation>
<dbReference type="PANTHER" id="PTHR43357">
    <property type="entry name" value="INNER MEMBRANE ABC TRANSPORTER PERMEASE PROTEIN YDCV"/>
    <property type="match status" value="1"/>
</dbReference>
<feature type="transmembrane region" description="Helical" evidence="8">
    <location>
        <begin position="125"/>
        <end position="143"/>
    </location>
</feature>
<evidence type="ECO:0000313" key="13">
    <source>
        <dbReference type="Proteomes" id="UP000625079"/>
    </source>
</evidence>
<keyword evidence="7 8" id="KW-0472">Membrane</keyword>
<sequence>MKVACRIVAVLVLAFLLAPIVVVVLSSFFESGFIEVPLSQPSLKWYSQFFSSDEWILTAADSVVIAFVVAVASTALALTTALVTARRHFWGRASFEFMILVPLVLPHAAMGVVMLTVIGSLGWNGTYSGIVLAHTILALPFAYRPILNNMRSLEKDVEEAAMNLGATPVVMFFKVILPLMRPGIVTALIFSFIISFDESTVTLFLIGPDATTLPVKIFAAIQEDASPIISAISTMLIGATVFVLIAVQRLVGLEAFAEAEGGPGRR</sequence>
<feature type="domain" description="ABC transmembrane type-1" evidence="9">
    <location>
        <begin position="59"/>
        <end position="247"/>
    </location>
</feature>
<dbReference type="InterPro" id="IPR035906">
    <property type="entry name" value="MetI-like_sf"/>
</dbReference>
<evidence type="ECO:0000313" key="11">
    <source>
        <dbReference type="EMBL" id="QOZ64259.1"/>
    </source>
</evidence>
<evidence type="ECO:0000313" key="10">
    <source>
        <dbReference type="EMBL" id="GGI27632.1"/>
    </source>
</evidence>
<reference evidence="10" key="1">
    <citation type="journal article" date="2014" name="Int. J. Syst. Evol. Microbiol.">
        <title>Complete genome sequence of Corynebacterium casei LMG S-19264T (=DSM 44701T), isolated from a smear-ripened cheese.</title>
        <authorList>
            <consortium name="US DOE Joint Genome Institute (JGI-PGF)"/>
            <person name="Walter F."/>
            <person name="Albersmeier A."/>
            <person name="Kalinowski J."/>
            <person name="Ruckert C."/>
        </authorList>
    </citation>
    <scope>NUCLEOTIDE SEQUENCE</scope>
    <source>
        <strain evidence="10">CGMCC 1.15034</strain>
    </source>
</reference>
<dbReference type="PANTHER" id="PTHR43357:SF4">
    <property type="entry name" value="INNER MEMBRANE ABC TRANSPORTER PERMEASE PROTEIN YDCV"/>
    <property type="match status" value="1"/>
</dbReference>
<dbReference type="CDD" id="cd06261">
    <property type="entry name" value="TM_PBP2"/>
    <property type="match status" value="1"/>
</dbReference>
<evidence type="ECO:0000256" key="5">
    <source>
        <dbReference type="ARBA" id="ARBA00022692"/>
    </source>
</evidence>
<keyword evidence="3" id="KW-1003">Cell membrane</keyword>
<name>A0A410VJC1_9BRAD</name>
<keyword evidence="12" id="KW-1185">Reference proteome</keyword>
<protein>
    <submittedName>
        <fullName evidence="10">ABC transporter permease</fullName>
    </submittedName>
</protein>
<feature type="transmembrane region" description="Helical" evidence="8">
    <location>
        <begin position="63"/>
        <end position="85"/>
    </location>
</feature>
<comment type="similarity">
    <text evidence="8">Belongs to the binding-protein-dependent transport system permease family.</text>
</comment>
<reference evidence="10" key="3">
    <citation type="submission" date="2022-12" db="EMBL/GenBank/DDBJ databases">
        <authorList>
            <person name="Sun Q."/>
            <person name="Zhou Y."/>
        </authorList>
    </citation>
    <scope>NUCLEOTIDE SEQUENCE</scope>
    <source>
        <strain evidence="10">CGMCC 1.15034</strain>
    </source>
</reference>
<dbReference type="PROSITE" id="PS50928">
    <property type="entry name" value="ABC_TM1"/>
    <property type="match status" value="1"/>
</dbReference>
<evidence type="ECO:0000256" key="3">
    <source>
        <dbReference type="ARBA" id="ARBA00022475"/>
    </source>
</evidence>
<dbReference type="SUPFAM" id="SSF161098">
    <property type="entry name" value="MetI-like"/>
    <property type="match status" value="1"/>
</dbReference>
<feature type="transmembrane region" description="Helical" evidence="8">
    <location>
        <begin position="227"/>
        <end position="247"/>
    </location>
</feature>
<accession>A0A410VJC1</accession>
<evidence type="ECO:0000256" key="8">
    <source>
        <dbReference type="RuleBase" id="RU363032"/>
    </source>
</evidence>
<keyword evidence="5 8" id="KW-0812">Transmembrane</keyword>
<keyword evidence="2 8" id="KW-0813">Transport</keyword>
<dbReference type="RefSeq" id="WP_128929673.1">
    <property type="nucleotide sequence ID" value="NZ_BMHC01000010.1"/>
</dbReference>
<dbReference type="InterPro" id="IPR000515">
    <property type="entry name" value="MetI-like"/>
</dbReference>
<evidence type="ECO:0000256" key="6">
    <source>
        <dbReference type="ARBA" id="ARBA00022989"/>
    </source>
</evidence>
<feature type="transmembrane region" description="Helical" evidence="8">
    <location>
        <begin position="7"/>
        <end position="29"/>
    </location>
</feature>
<evidence type="ECO:0000313" key="12">
    <source>
        <dbReference type="Proteomes" id="UP000593880"/>
    </source>
</evidence>
<dbReference type="GO" id="GO:0055085">
    <property type="term" value="P:transmembrane transport"/>
    <property type="evidence" value="ECO:0007669"/>
    <property type="project" value="InterPro"/>
</dbReference>
<dbReference type="OrthoDB" id="9782004at2"/>
<keyword evidence="11" id="KW-0614">Plasmid</keyword>
<reference evidence="11 12" key="2">
    <citation type="submission" date="2018-06" db="EMBL/GenBank/DDBJ databases">
        <title>Comparative genomics of rhizobia nodulating Arachis hypogaea in China.</title>
        <authorList>
            <person name="Li Y."/>
        </authorList>
    </citation>
    <scope>NUCLEOTIDE SEQUENCE [LARGE SCALE GENOMIC DNA]</scope>
    <source>
        <strain evidence="11 12">CCBAU 51658</strain>
        <plasmid evidence="11 12">unnamed</plasmid>
    </source>
</reference>